<evidence type="ECO:0000313" key="3">
    <source>
        <dbReference type="Proteomes" id="UP000486602"/>
    </source>
</evidence>
<evidence type="ECO:0000313" key="2">
    <source>
        <dbReference type="EMBL" id="NEN25879.1"/>
    </source>
</evidence>
<dbReference type="SMART" id="SM00901">
    <property type="entry name" value="FRG"/>
    <property type="match status" value="1"/>
</dbReference>
<name>A0A7K3WW07_9FLAO</name>
<gene>
    <name evidence="2" type="ORF">G3O08_20520</name>
</gene>
<comment type="caution">
    <text evidence="2">The sequence shown here is derived from an EMBL/GenBank/DDBJ whole genome shotgun (WGS) entry which is preliminary data.</text>
</comment>
<dbReference type="Pfam" id="PF08867">
    <property type="entry name" value="FRG"/>
    <property type="match status" value="1"/>
</dbReference>
<accession>A0A7K3WW07</accession>
<dbReference type="RefSeq" id="WP_163287321.1">
    <property type="nucleotide sequence ID" value="NZ_JAAGVY010000104.1"/>
</dbReference>
<dbReference type="AlphaFoldDB" id="A0A7K3WW07"/>
<protein>
    <submittedName>
        <fullName evidence="2">FRG domain-containing protein</fullName>
    </submittedName>
</protein>
<dbReference type="EMBL" id="JAAGVY010000104">
    <property type="protein sequence ID" value="NEN25879.1"/>
    <property type="molecule type" value="Genomic_DNA"/>
</dbReference>
<organism evidence="2 3">
    <name type="scientific">Cryomorpha ignava</name>
    <dbReference type="NCBI Taxonomy" id="101383"/>
    <lineage>
        <taxon>Bacteria</taxon>
        <taxon>Pseudomonadati</taxon>
        <taxon>Bacteroidota</taxon>
        <taxon>Flavobacteriia</taxon>
        <taxon>Flavobacteriales</taxon>
        <taxon>Cryomorphaceae</taxon>
        <taxon>Cryomorpha</taxon>
    </lineage>
</organism>
<dbReference type="Proteomes" id="UP000486602">
    <property type="component" value="Unassembled WGS sequence"/>
</dbReference>
<reference evidence="2 3" key="1">
    <citation type="submission" date="2020-02" db="EMBL/GenBank/DDBJ databases">
        <title>Out from the shadows clarifying the taxonomy of the family Cryomorphaceae and related taxa by utilizing the GTDB taxonomic framework.</title>
        <authorList>
            <person name="Bowman J.P."/>
        </authorList>
    </citation>
    <scope>NUCLEOTIDE SEQUENCE [LARGE SCALE GENOMIC DNA]</scope>
    <source>
        <strain evidence="2 3">QSSC 1-22</strain>
    </source>
</reference>
<evidence type="ECO:0000259" key="1">
    <source>
        <dbReference type="SMART" id="SM00901"/>
    </source>
</evidence>
<dbReference type="InterPro" id="IPR014966">
    <property type="entry name" value="FRG-dom"/>
</dbReference>
<keyword evidence="3" id="KW-1185">Reference proteome</keyword>
<sequence>MKVTNEHTIQSINEYIDLIENVKTNNVAIGNKADLIFRGQSTDKPLLPKLARLTLNGEMAIMEKLMLDEFKRGSLPLTEFKPGNNWDWLALAQHHGLPTRLLDWSYSALAALWFAVQNPPKKDGKGNLENGVVWILAGLVNDFRTNTEKTDPLSNKITKIFRSTVVSRRISAQAGLFTVHKINENGKMIRFETNREFKNKLTKVIIPHSKFSILRRQLHVLGVNNATIFPDIDGFCRHLEWRFSKYSDEQNSKNERSTNR</sequence>
<feature type="domain" description="FRG" evidence="1">
    <location>
        <begin position="31"/>
        <end position="134"/>
    </location>
</feature>
<proteinExistence type="predicted"/>